<feature type="transmembrane region" description="Helical" evidence="1">
    <location>
        <begin position="52"/>
        <end position="81"/>
    </location>
</feature>
<dbReference type="EMBL" id="AOJI01000022">
    <property type="protein sequence ID" value="EMA67784.1"/>
    <property type="molecule type" value="Genomic_DNA"/>
</dbReference>
<dbReference type="InterPro" id="IPR058581">
    <property type="entry name" value="TM_HPP"/>
</dbReference>
<dbReference type="OrthoDB" id="167785at2157"/>
<reference evidence="3 4" key="1">
    <citation type="journal article" date="2014" name="PLoS Genet.">
        <title>Phylogenetically driven sequencing of extremely halophilic archaea reveals strategies for static and dynamic osmo-response.</title>
        <authorList>
            <person name="Becker E.A."/>
            <person name="Seitzer P.M."/>
            <person name="Tritt A."/>
            <person name="Larsen D."/>
            <person name="Krusor M."/>
            <person name="Yao A.I."/>
            <person name="Wu D."/>
            <person name="Madern D."/>
            <person name="Eisen J.A."/>
            <person name="Darling A.E."/>
            <person name="Facciotti M.T."/>
        </authorList>
    </citation>
    <scope>NUCLEOTIDE SEQUENCE [LARGE SCALE GENOMIC DNA]</scope>
    <source>
        <strain evidence="3 4">JCM 13560</strain>
    </source>
</reference>
<feature type="transmembrane region" description="Helical" evidence="1">
    <location>
        <begin position="134"/>
        <end position="154"/>
    </location>
</feature>
<evidence type="ECO:0000313" key="3">
    <source>
        <dbReference type="EMBL" id="EMA67784.1"/>
    </source>
</evidence>
<dbReference type="STRING" id="1230454.C461_08654"/>
<keyword evidence="1" id="KW-0472">Membrane</keyword>
<name>M0PE09_9EURY</name>
<evidence type="ECO:0000259" key="2">
    <source>
        <dbReference type="Pfam" id="PF04982"/>
    </source>
</evidence>
<dbReference type="RefSeq" id="WP_008000382.1">
    <property type="nucleotide sequence ID" value="NZ_AOJI01000022.1"/>
</dbReference>
<keyword evidence="1" id="KW-0812">Transmembrane</keyword>
<proteinExistence type="predicted"/>
<keyword evidence="1" id="KW-1133">Transmembrane helix</keyword>
<dbReference type="Proteomes" id="UP000011575">
    <property type="component" value="Unassembled WGS sequence"/>
</dbReference>
<gene>
    <name evidence="3" type="ORF">C461_08654</name>
</gene>
<evidence type="ECO:0000256" key="1">
    <source>
        <dbReference type="SAM" id="Phobius"/>
    </source>
</evidence>
<dbReference type="PATRIC" id="fig|1230454.4.peg.1750"/>
<protein>
    <recommendedName>
        <fullName evidence="2">HPP transmembrane region domain-containing protein</fullName>
    </recommendedName>
</protein>
<keyword evidence="4" id="KW-1185">Reference proteome</keyword>
<organism evidence="3 4">
    <name type="scientific">Halorubrum aidingense JCM 13560</name>
    <dbReference type="NCBI Taxonomy" id="1230454"/>
    <lineage>
        <taxon>Archaea</taxon>
        <taxon>Methanobacteriati</taxon>
        <taxon>Methanobacteriota</taxon>
        <taxon>Stenosarchaea group</taxon>
        <taxon>Halobacteria</taxon>
        <taxon>Halobacteriales</taxon>
        <taxon>Haloferacaceae</taxon>
        <taxon>Halorubrum</taxon>
    </lineage>
</organism>
<comment type="caution">
    <text evidence="3">The sequence shown here is derived from an EMBL/GenBank/DDBJ whole genome shotgun (WGS) entry which is preliminary data.</text>
</comment>
<accession>M0PE09</accession>
<feature type="domain" description="HPP transmembrane region" evidence="2">
    <location>
        <begin position="11"/>
        <end position="156"/>
    </location>
</feature>
<dbReference type="AlphaFoldDB" id="M0PE09"/>
<sequence>MRRRLGTSLYAGLLFTVLGAIAWGTGQPFVFPSLGPSAFLLAFDRRSDPSRAAGIVGAHVIGVAAGLAAWSVVAAGVPLTATPAAFSPEGFRLAASATVSVMATTWAMIATDAVHAPACATTLIVSLGLLSTPVQAAVIVVSVAVLVGVHALVIQAFKRLVGDAHPAYRNSD</sequence>
<feature type="transmembrane region" description="Helical" evidence="1">
    <location>
        <begin position="93"/>
        <end position="114"/>
    </location>
</feature>
<evidence type="ECO:0000313" key="4">
    <source>
        <dbReference type="Proteomes" id="UP000011575"/>
    </source>
</evidence>
<dbReference type="Pfam" id="PF04982">
    <property type="entry name" value="TM_HPP"/>
    <property type="match status" value="1"/>
</dbReference>